<evidence type="ECO:0000256" key="1">
    <source>
        <dbReference type="ARBA" id="ARBA00022603"/>
    </source>
</evidence>
<proteinExistence type="inferred from homology"/>
<dbReference type="Proteomes" id="UP000011083">
    <property type="component" value="Unassembled WGS sequence"/>
</dbReference>
<dbReference type="GeneID" id="14916908"/>
<keyword evidence="3" id="KW-0949">S-adenosyl-L-methionine</keyword>
<dbReference type="VEuPathDB" id="AmoebaDB:ACA1_347350"/>
<dbReference type="Gene3D" id="3.40.50.150">
    <property type="entry name" value="Vaccinia Virus protein VP39"/>
    <property type="match status" value="1"/>
</dbReference>
<keyword evidence="1 5" id="KW-0489">Methyltransferase</keyword>
<dbReference type="AlphaFoldDB" id="L8GSP8"/>
<dbReference type="OMA" id="ISACHRH"/>
<evidence type="ECO:0000256" key="3">
    <source>
        <dbReference type="ARBA" id="ARBA00022691"/>
    </source>
</evidence>
<dbReference type="InterPro" id="IPR002935">
    <property type="entry name" value="SAM_O-MeTrfase"/>
</dbReference>
<dbReference type="GO" id="GO:0032259">
    <property type="term" value="P:methylation"/>
    <property type="evidence" value="ECO:0007669"/>
    <property type="project" value="UniProtKB-KW"/>
</dbReference>
<dbReference type="PANTHER" id="PTHR10509">
    <property type="entry name" value="O-METHYLTRANSFERASE-RELATED"/>
    <property type="match status" value="1"/>
</dbReference>
<reference evidence="5 6" key="1">
    <citation type="journal article" date="2013" name="Genome Biol.">
        <title>Genome of Acanthamoeba castellanii highlights extensive lateral gene transfer and early evolution of tyrosine kinase signaling.</title>
        <authorList>
            <person name="Clarke M."/>
            <person name="Lohan A.J."/>
            <person name="Liu B."/>
            <person name="Lagkouvardos I."/>
            <person name="Roy S."/>
            <person name="Zafar N."/>
            <person name="Bertelli C."/>
            <person name="Schilde C."/>
            <person name="Kianianmomeni A."/>
            <person name="Burglin T.R."/>
            <person name="Frech C."/>
            <person name="Turcotte B."/>
            <person name="Kopec K.O."/>
            <person name="Synnott J.M."/>
            <person name="Choo C."/>
            <person name="Paponov I."/>
            <person name="Finkler A."/>
            <person name="Soon Heng Tan C."/>
            <person name="Hutchins A.P."/>
            <person name="Weinmeier T."/>
            <person name="Rattei T."/>
            <person name="Chu J.S."/>
            <person name="Gimenez G."/>
            <person name="Irimia M."/>
            <person name="Rigden D.J."/>
            <person name="Fitzpatrick D.A."/>
            <person name="Lorenzo-Morales J."/>
            <person name="Bateman A."/>
            <person name="Chiu C.H."/>
            <person name="Tang P."/>
            <person name="Hegemann P."/>
            <person name="Fromm H."/>
            <person name="Raoult D."/>
            <person name="Greub G."/>
            <person name="Miranda-Saavedra D."/>
            <person name="Chen N."/>
            <person name="Nash P."/>
            <person name="Ginger M.L."/>
            <person name="Horn M."/>
            <person name="Schaap P."/>
            <person name="Caler L."/>
            <person name="Loftus B."/>
        </authorList>
    </citation>
    <scope>NUCLEOTIDE SEQUENCE [LARGE SCALE GENOMIC DNA]</scope>
    <source>
        <strain evidence="5 6">Neff</strain>
    </source>
</reference>
<organism evidence="5 6">
    <name type="scientific">Acanthamoeba castellanii (strain ATCC 30010 / Neff)</name>
    <dbReference type="NCBI Taxonomy" id="1257118"/>
    <lineage>
        <taxon>Eukaryota</taxon>
        <taxon>Amoebozoa</taxon>
        <taxon>Discosea</taxon>
        <taxon>Longamoebia</taxon>
        <taxon>Centramoebida</taxon>
        <taxon>Acanthamoebidae</taxon>
        <taxon>Acanthamoeba</taxon>
    </lineage>
</organism>
<keyword evidence="6" id="KW-1185">Reference proteome</keyword>
<name>L8GSP8_ACACF</name>
<dbReference type="InterPro" id="IPR050362">
    <property type="entry name" value="Cation-dep_OMT"/>
</dbReference>
<evidence type="ECO:0000256" key="2">
    <source>
        <dbReference type="ARBA" id="ARBA00022679"/>
    </source>
</evidence>
<dbReference type="KEGG" id="acan:ACA1_347350"/>
<accession>L8GSP8</accession>
<gene>
    <name evidence="5" type="ORF">ACA1_347350</name>
</gene>
<dbReference type="CDD" id="cd02440">
    <property type="entry name" value="AdoMet_MTases"/>
    <property type="match status" value="1"/>
</dbReference>
<dbReference type="Pfam" id="PF01596">
    <property type="entry name" value="Methyltransf_3"/>
    <property type="match status" value="1"/>
</dbReference>
<dbReference type="STRING" id="1257118.L8GSP8"/>
<dbReference type="RefSeq" id="XP_004338242.1">
    <property type="nucleotide sequence ID" value="XM_004338194.1"/>
</dbReference>
<dbReference type="SUPFAM" id="SSF53335">
    <property type="entry name" value="S-adenosyl-L-methionine-dependent methyltransferases"/>
    <property type="match status" value="1"/>
</dbReference>
<dbReference type="GO" id="GO:0008757">
    <property type="term" value="F:S-adenosylmethionine-dependent methyltransferase activity"/>
    <property type="evidence" value="ECO:0007669"/>
    <property type="project" value="TreeGrafter"/>
</dbReference>
<dbReference type="PANTHER" id="PTHR10509:SF14">
    <property type="entry name" value="CAFFEOYL-COA O-METHYLTRANSFERASE 3-RELATED"/>
    <property type="match status" value="1"/>
</dbReference>
<dbReference type="PROSITE" id="PS51682">
    <property type="entry name" value="SAM_OMT_I"/>
    <property type="match status" value="1"/>
</dbReference>
<evidence type="ECO:0000256" key="4">
    <source>
        <dbReference type="ARBA" id="ARBA00023453"/>
    </source>
</evidence>
<sequence length="241" mass="26343">MQRCRALATGGVARRTGGRGERRGGALRQRAISACHRHHFASASAALPEREIGLAPAEATTKEEKQKSPYSRKACVGSLDSVVYDYVVDVGVKESPVQRACREHTSAMREGHLQISPDQGAFLGWLVRALGVRKAVEVGVFTGYSSLCIVEAMKSDGRLYACELSEDYARTASAYWREAGVDDRVDLRLGAAIESMERLLAEHGASFDFAFIDADKRNYGIYYELALKLLRPGGTIARSPT</sequence>
<protein>
    <submittedName>
        <fullName evidence="5">O-methyltransferase</fullName>
    </submittedName>
</protein>
<dbReference type="GO" id="GO:0008171">
    <property type="term" value="F:O-methyltransferase activity"/>
    <property type="evidence" value="ECO:0007669"/>
    <property type="project" value="InterPro"/>
</dbReference>
<evidence type="ECO:0000313" key="5">
    <source>
        <dbReference type="EMBL" id="ELR16229.1"/>
    </source>
</evidence>
<dbReference type="InterPro" id="IPR029063">
    <property type="entry name" value="SAM-dependent_MTases_sf"/>
</dbReference>
<dbReference type="OrthoDB" id="10251242at2759"/>
<evidence type="ECO:0000313" key="6">
    <source>
        <dbReference type="Proteomes" id="UP000011083"/>
    </source>
</evidence>
<dbReference type="EMBL" id="KB008004">
    <property type="protein sequence ID" value="ELR16229.1"/>
    <property type="molecule type" value="Genomic_DNA"/>
</dbReference>
<comment type="similarity">
    <text evidence="4">Belongs to the class I-like SAM-binding methyltransferase superfamily. Cation-dependent O-methyltransferase family.</text>
</comment>
<keyword evidence="2 5" id="KW-0808">Transferase</keyword>